<evidence type="ECO:0000313" key="1">
    <source>
        <dbReference type="EMBL" id="KZE50889.1"/>
    </source>
</evidence>
<dbReference type="EMBL" id="LQQY01000009">
    <property type="protein sequence ID" value="KZE50889.1"/>
    <property type="molecule type" value="Genomic_DNA"/>
</dbReference>
<evidence type="ECO:0000313" key="2">
    <source>
        <dbReference type="Proteomes" id="UP000076510"/>
    </source>
</evidence>
<name>A0A165L3C5_9BACI</name>
<gene>
    <name evidence="1" type="ORF">AV649_16040</name>
</gene>
<proteinExistence type="predicted"/>
<reference evidence="2" key="1">
    <citation type="submission" date="2016-01" db="EMBL/GenBank/DDBJ databases">
        <title>Whole genome sequencing of Bhargavaea cecembensis T14.</title>
        <authorList>
            <person name="Hong K.W."/>
        </authorList>
    </citation>
    <scope>NUCLEOTIDE SEQUENCE [LARGE SCALE GENOMIC DNA]</scope>
    <source>
        <strain evidence="2">M19</strain>
    </source>
</reference>
<sequence>MIILPTGVTGFFDSQSGEPPLTDLSLFQKLCYSIAAESGGRVLTFESADVSTNFAYSRIKWNGDELFVLLNDHYPYLAMADAIGFGGISFVDRVLLREAFSPYYSVLETGELNTPIEPPMIQHLNRAERAQISYWKPKTVGEVVFHYWD</sequence>
<dbReference type="Proteomes" id="UP000076510">
    <property type="component" value="Unassembled WGS sequence"/>
</dbReference>
<accession>A0A165L3C5</accession>
<organism evidence="1 2">
    <name type="scientific">Rossellomorea marisflavi</name>
    <dbReference type="NCBI Taxonomy" id="189381"/>
    <lineage>
        <taxon>Bacteria</taxon>
        <taxon>Bacillati</taxon>
        <taxon>Bacillota</taxon>
        <taxon>Bacilli</taxon>
        <taxon>Bacillales</taxon>
        <taxon>Bacillaceae</taxon>
        <taxon>Rossellomorea</taxon>
    </lineage>
</organism>
<dbReference type="AlphaFoldDB" id="A0A165L3C5"/>
<comment type="caution">
    <text evidence="1">The sequence shown here is derived from an EMBL/GenBank/DDBJ whole genome shotgun (WGS) entry which is preliminary data.</text>
</comment>
<protein>
    <submittedName>
        <fullName evidence="1">Uncharacterized protein</fullName>
    </submittedName>
</protein>
<dbReference type="OrthoDB" id="6313019at2"/>
<dbReference type="RefSeq" id="WP_063190855.1">
    <property type="nucleotide sequence ID" value="NZ_JBLGCT010000001.1"/>
</dbReference>